<evidence type="ECO:0000256" key="4">
    <source>
        <dbReference type="ARBA" id="ARBA00022989"/>
    </source>
</evidence>
<keyword evidence="3 6" id="KW-0812">Transmembrane</keyword>
<evidence type="ECO:0000256" key="3">
    <source>
        <dbReference type="ARBA" id="ARBA00022692"/>
    </source>
</evidence>
<comment type="caution">
    <text evidence="8">The sequence shown here is derived from an EMBL/GenBank/DDBJ whole genome shotgun (WGS) entry which is preliminary data.</text>
</comment>
<evidence type="ECO:0000259" key="7">
    <source>
        <dbReference type="Pfam" id="PF13396"/>
    </source>
</evidence>
<evidence type="ECO:0000313" key="8">
    <source>
        <dbReference type="EMBL" id="MFD2420896.1"/>
    </source>
</evidence>
<keyword evidence="4 6" id="KW-1133">Transmembrane helix</keyword>
<evidence type="ECO:0000256" key="5">
    <source>
        <dbReference type="ARBA" id="ARBA00023136"/>
    </source>
</evidence>
<evidence type="ECO:0000313" key="9">
    <source>
        <dbReference type="Proteomes" id="UP001597417"/>
    </source>
</evidence>
<protein>
    <submittedName>
        <fullName evidence="8">PLD nuclease N-terminal domain-containing protein</fullName>
    </submittedName>
</protein>
<dbReference type="EMBL" id="JBHUKR010000021">
    <property type="protein sequence ID" value="MFD2420896.1"/>
    <property type="molecule type" value="Genomic_DNA"/>
</dbReference>
<evidence type="ECO:0000256" key="6">
    <source>
        <dbReference type="SAM" id="Phobius"/>
    </source>
</evidence>
<dbReference type="RefSeq" id="WP_378269190.1">
    <property type="nucleotide sequence ID" value="NZ_JBHUKR010000021.1"/>
</dbReference>
<evidence type="ECO:0000256" key="2">
    <source>
        <dbReference type="ARBA" id="ARBA00022475"/>
    </source>
</evidence>
<sequence length="72" mass="7638">MSNGIHLLGGGVLIAGIVAFVVLAFAAMVSVLRAPQPCGMKIVWFCVVWAAPLLGSIAWFAFGKPYAYQNAR</sequence>
<feature type="transmembrane region" description="Helical" evidence="6">
    <location>
        <begin position="42"/>
        <end position="62"/>
    </location>
</feature>
<gene>
    <name evidence="8" type="ORF">ACFSXZ_31660</name>
</gene>
<reference evidence="9" key="1">
    <citation type="journal article" date="2019" name="Int. J. Syst. Evol. Microbiol.">
        <title>The Global Catalogue of Microorganisms (GCM) 10K type strain sequencing project: providing services to taxonomists for standard genome sequencing and annotation.</title>
        <authorList>
            <consortium name="The Broad Institute Genomics Platform"/>
            <consortium name="The Broad Institute Genome Sequencing Center for Infectious Disease"/>
            <person name="Wu L."/>
            <person name="Ma J."/>
        </authorList>
    </citation>
    <scope>NUCLEOTIDE SEQUENCE [LARGE SCALE GENOMIC DNA]</scope>
    <source>
        <strain evidence="9">CGMCC 4.7645</strain>
    </source>
</reference>
<feature type="transmembrane region" description="Helical" evidence="6">
    <location>
        <begin position="7"/>
        <end position="30"/>
    </location>
</feature>
<dbReference type="Pfam" id="PF13396">
    <property type="entry name" value="PLDc_N"/>
    <property type="match status" value="1"/>
</dbReference>
<name>A0ABW5G410_9PSEU</name>
<accession>A0ABW5G410</accession>
<keyword evidence="2" id="KW-1003">Cell membrane</keyword>
<dbReference type="InterPro" id="IPR027379">
    <property type="entry name" value="CLS_N"/>
</dbReference>
<feature type="domain" description="Cardiolipin synthase N-terminal" evidence="7">
    <location>
        <begin position="22"/>
        <end position="63"/>
    </location>
</feature>
<comment type="subcellular location">
    <subcellularLocation>
        <location evidence="1">Cell membrane</location>
        <topology evidence="1">Multi-pass membrane protein</topology>
    </subcellularLocation>
</comment>
<organism evidence="8 9">
    <name type="scientific">Amycolatopsis pigmentata</name>
    <dbReference type="NCBI Taxonomy" id="450801"/>
    <lineage>
        <taxon>Bacteria</taxon>
        <taxon>Bacillati</taxon>
        <taxon>Actinomycetota</taxon>
        <taxon>Actinomycetes</taxon>
        <taxon>Pseudonocardiales</taxon>
        <taxon>Pseudonocardiaceae</taxon>
        <taxon>Amycolatopsis</taxon>
    </lineage>
</organism>
<keyword evidence="5 6" id="KW-0472">Membrane</keyword>
<evidence type="ECO:0000256" key="1">
    <source>
        <dbReference type="ARBA" id="ARBA00004651"/>
    </source>
</evidence>
<dbReference type="Proteomes" id="UP001597417">
    <property type="component" value="Unassembled WGS sequence"/>
</dbReference>
<proteinExistence type="predicted"/>
<keyword evidence="9" id="KW-1185">Reference proteome</keyword>